<dbReference type="PANTHER" id="PTHR38764">
    <property type="entry name" value="ACYL CARRIER PROTEIN PHOSPHODIESTERASE"/>
    <property type="match status" value="1"/>
</dbReference>
<keyword evidence="3" id="KW-0443">Lipid metabolism</keyword>
<evidence type="ECO:0000256" key="3">
    <source>
        <dbReference type="ARBA" id="ARBA00023098"/>
    </source>
</evidence>
<keyword evidence="5" id="KW-1185">Reference proteome</keyword>
<gene>
    <name evidence="4" type="ORF">LPB137_06640</name>
</gene>
<keyword evidence="1" id="KW-0444">Lipid biosynthesis</keyword>
<evidence type="ECO:0000256" key="2">
    <source>
        <dbReference type="ARBA" id="ARBA00022801"/>
    </source>
</evidence>
<dbReference type="GO" id="GO:0006633">
    <property type="term" value="P:fatty acid biosynthetic process"/>
    <property type="evidence" value="ECO:0007669"/>
    <property type="project" value="InterPro"/>
</dbReference>
<keyword evidence="2" id="KW-0378">Hydrolase</keyword>
<organism evidence="4 5">
    <name type="scientific">Poseidonibacter parvus</name>
    <dbReference type="NCBI Taxonomy" id="1850254"/>
    <lineage>
        <taxon>Bacteria</taxon>
        <taxon>Pseudomonadati</taxon>
        <taxon>Campylobacterota</taxon>
        <taxon>Epsilonproteobacteria</taxon>
        <taxon>Campylobacterales</taxon>
        <taxon>Arcobacteraceae</taxon>
        <taxon>Poseidonibacter</taxon>
    </lineage>
</organism>
<dbReference type="PANTHER" id="PTHR38764:SF1">
    <property type="entry name" value="ACYL CARRIER PROTEIN PHOSPHODIESTERASE"/>
    <property type="match status" value="1"/>
</dbReference>
<dbReference type="AlphaFoldDB" id="A0A1P8KLY2"/>
<dbReference type="EMBL" id="CP019070">
    <property type="protein sequence ID" value="APW65545.1"/>
    <property type="molecule type" value="Genomic_DNA"/>
</dbReference>
<dbReference type="InterPro" id="IPR007431">
    <property type="entry name" value="ACP_PD"/>
</dbReference>
<evidence type="ECO:0000313" key="4">
    <source>
        <dbReference type="EMBL" id="APW65545.1"/>
    </source>
</evidence>
<reference evidence="4 5" key="1">
    <citation type="submission" date="2017-01" db="EMBL/GenBank/DDBJ databases">
        <title>Genome sequencing of Arcobacter sp. LPB0137.</title>
        <authorList>
            <person name="Lee G.-W."/>
            <person name="Yi H."/>
        </authorList>
    </citation>
    <scope>NUCLEOTIDE SEQUENCE [LARGE SCALE GENOMIC DNA]</scope>
    <source>
        <strain evidence="4 5">LPB0137</strain>
    </source>
</reference>
<evidence type="ECO:0000313" key="5">
    <source>
        <dbReference type="Proteomes" id="UP000186074"/>
    </source>
</evidence>
<name>A0A1P8KLY2_9BACT</name>
<sequence>MNWLAHAFLSENHIDFQIGNILADPLKAKTWENASSQMISGMKTHVQIDSFTDSHEIVKLSKKRLREKGLLKPVIIDLTYDYLLTKNWDLYSKVSIQEFTNNFYIKANKSLDYLPSKAHTIVTNLINKDLLNKYHTLEQLNSSFKRMDLRLSERLLKRETASGYFYDVHINIEDLEKDFLEFFPLLCEDVRKDLDNKKLNHWKI</sequence>
<evidence type="ECO:0000256" key="1">
    <source>
        <dbReference type="ARBA" id="ARBA00022516"/>
    </source>
</evidence>
<evidence type="ECO:0008006" key="6">
    <source>
        <dbReference type="Google" id="ProtNLM"/>
    </source>
</evidence>
<dbReference type="RefSeq" id="WP_076086061.1">
    <property type="nucleotide sequence ID" value="NZ_CP019070.1"/>
</dbReference>
<protein>
    <recommendedName>
        <fullName evidence="6">ACP phosphodiesterase</fullName>
    </recommendedName>
</protein>
<dbReference type="KEGG" id="alp:LPB137_06640"/>
<dbReference type="STRING" id="1850254.LPB137_06640"/>
<dbReference type="Pfam" id="PF04336">
    <property type="entry name" value="ACP_PD"/>
    <property type="match status" value="1"/>
</dbReference>
<dbReference type="Proteomes" id="UP000186074">
    <property type="component" value="Chromosome"/>
</dbReference>
<dbReference type="OrthoDB" id="8442777at2"/>
<proteinExistence type="predicted"/>
<accession>A0A1P8KLY2</accession>
<dbReference type="GO" id="GO:0008770">
    <property type="term" value="F:[acyl-carrier-protein] phosphodiesterase activity"/>
    <property type="evidence" value="ECO:0007669"/>
    <property type="project" value="InterPro"/>
</dbReference>